<dbReference type="InterPro" id="IPR009614">
    <property type="entry name" value="YoeB_toxin"/>
</dbReference>
<protein>
    <recommendedName>
        <fullName evidence="6">Putative mRNA interferase YoeB</fullName>
    </recommendedName>
</protein>
<dbReference type="PANTHER" id="PTHR38039:SF1">
    <property type="entry name" value="TOXIN YOEB"/>
    <property type="match status" value="1"/>
</dbReference>
<keyword evidence="5" id="KW-0378">Hydrolase</keyword>
<keyword evidence="10" id="KW-1185">Reference proteome</keyword>
<gene>
    <name evidence="8" type="ORF">E4N74_08345</name>
    <name evidence="7" type="ORF">E4N76_09390</name>
</gene>
<dbReference type="GO" id="GO:0016787">
    <property type="term" value="F:hydrolase activity"/>
    <property type="evidence" value="ECO:0007669"/>
    <property type="project" value="UniProtKB-KW"/>
</dbReference>
<dbReference type="AlphaFoldDB" id="A0AAE9MUK5"/>
<dbReference type="PANTHER" id="PTHR38039">
    <property type="entry name" value="TOXIN YOEB"/>
    <property type="match status" value="1"/>
</dbReference>
<dbReference type="EMBL" id="CP038804">
    <property type="protein sequence ID" value="UTY34012.1"/>
    <property type="molecule type" value="Genomic_DNA"/>
</dbReference>
<dbReference type="Proteomes" id="UP001058682">
    <property type="component" value="Chromosome"/>
</dbReference>
<dbReference type="NCBIfam" id="TIGR02116">
    <property type="entry name" value="toxin_Txe_YoeB"/>
    <property type="match status" value="1"/>
</dbReference>
<dbReference type="GO" id="GO:0004519">
    <property type="term" value="F:endonuclease activity"/>
    <property type="evidence" value="ECO:0007669"/>
    <property type="project" value="UniProtKB-KW"/>
</dbReference>
<sequence length="87" mass="10510">MIKAWDEDAWMDYVYWQTEDKKTLKRINMLIKDIERNGHNGLGSPEPLKENLSGFWSRRIDKKNRLVYRIVDNVIQIIQCRTHYGEK</sequence>
<dbReference type="RefSeq" id="WP_255804911.1">
    <property type="nucleotide sequence ID" value="NZ_CP038802.1"/>
</dbReference>
<keyword evidence="4" id="KW-0255">Endonuclease</keyword>
<evidence type="ECO:0000313" key="7">
    <source>
        <dbReference type="EMBL" id="UTY29167.1"/>
    </source>
</evidence>
<dbReference type="Pfam" id="PF06769">
    <property type="entry name" value="YoeB_toxin"/>
    <property type="match status" value="1"/>
</dbReference>
<evidence type="ECO:0000256" key="3">
    <source>
        <dbReference type="ARBA" id="ARBA00022722"/>
    </source>
</evidence>
<evidence type="ECO:0000313" key="8">
    <source>
        <dbReference type="EMBL" id="UTY34012.1"/>
    </source>
</evidence>
<evidence type="ECO:0000256" key="5">
    <source>
        <dbReference type="ARBA" id="ARBA00022801"/>
    </source>
</evidence>
<keyword evidence="2" id="KW-1277">Toxin-antitoxin system</keyword>
<dbReference type="InterPro" id="IPR035093">
    <property type="entry name" value="RelE/ParE_toxin_dom_sf"/>
</dbReference>
<proteinExistence type="inferred from homology"/>
<evidence type="ECO:0000256" key="1">
    <source>
        <dbReference type="ARBA" id="ARBA00008172"/>
    </source>
</evidence>
<dbReference type="GO" id="GO:0006401">
    <property type="term" value="P:RNA catabolic process"/>
    <property type="evidence" value="ECO:0007669"/>
    <property type="project" value="InterPro"/>
</dbReference>
<keyword evidence="3" id="KW-0540">Nuclease</keyword>
<dbReference type="GO" id="GO:0045892">
    <property type="term" value="P:negative regulation of DNA-templated transcription"/>
    <property type="evidence" value="ECO:0007669"/>
    <property type="project" value="TreeGrafter"/>
</dbReference>
<evidence type="ECO:0000313" key="9">
    <source>
        <dbReference type="Proteomes" id="UP001058682"/>
    </source>
</evidence>
<dbReference type="EMBL" id="CP038802">
    <property type="protein sequence ID" value="UTY29167.1"/>
    <property type="molecule type" value="Genomic_DNA"/>
</dbReference>
<comment type="similarity">
    <text evidence="1">Belongs to the YoeB family.</text>
</comment>
<evidence type="ECO:0000256" key="2">
    <source>
        <dbReference type="ARBA" id="ARBA00022649"/>
    </source>
</evidence>
<organism evidence="8 9">
    <name type="scientific">Treponema putidum</name>
    <dbReference type="NCBI Taxonomy" id="221027"/>
    <lineage>
        <taxon>Bacteria</taxon>
        <taxon>Pseudomonadati</taxon>
        <taxon>Spirochaetota</taxon>
        <taxon>Spirochaetia</taxon>
        <taxon>Spirochaetales</taxon>
        <taxon>Treponemataceae</taxon>
        <taxon>Treponema</taxon>
    </lineage>
</organism>
<reference evidence="8" key="1">
    <citation type="submission" date="2019-04" db="EMBL/GenBank/DDBJ databases">
        <title>Whole genome sequencing of oral phylogroup 2 treponemes.</title>
        <authorList>
            <person name="Chan Y."/>
            <person name="Zeng H.H."/>
            <person name="Yu X.L."/>
            <person name="Leung W.K."/>
            <person name="Watt R.M."/>
        </authorList>
    </citation>
    <scope>NUCLEOTIDE SEQUENCE</scope>
    <source>
        <strain evidence="8">OMZ 835</strain>
        <strain evidence="7">OMZ 847</strain>
    </source>
</reference>
<name>A0AAE9MUK5_9SPIR</name>
<evidence type="ECO:0000256" key="6">
    <source>
        <dbReference type="ARBA" id="ARBA00030388"/>
    </source>
</evidence>
<accession>A0AAE9MUK5</accession>
<dbReference type="Gene3D" id="3.30.2310.20">
    <property type="entry name" value="RelE-like"/>
    <property type="match status" value="1"/>
</dbReference>
<evidence type="ECO:0000256" key="4">
    <source>
        <dbReference type="ARBA" id="ARBA00022759"/>
    </source>
</evidence>
<dbReference type="Proteomes" id="UP001059401">
    <property type="component" value="Chromosome"/>
</dbReference>
<evidence type="ECO:0000313" key="10">
    <source>
        <dbReference type="Proteomes" id="UP001059401"/>
    </source>
</evidence>
<dbReference type="SUPFAM" id="SSF143011">
    <property type="entry name" value="RelE-like"/>
    <property type="match status" value="1"/>
</dbReference>